<proteinExistence type="predicted"/>
<evidence type="ECO:0000313" key="1">
    <source>
        <dbReference type="EMBL" id="RAO69572.1"/>
    </source>
</evidence>
<organism evidence="1 2">
    <name type="scientific">Talaromyces amestolkiae</name>
    <dbReference type="NCBI Taxonomy" id="1196081"/>
    <lineage>
        <taxon>Eukaryota</taxon>
        <taxon>Fungi</taxon>
        <taxon>Dikarya</taxon>
        <taxon>Ascomycota</taxon>
        <taxon>Pezizomycotina</taxon>
        <taxon>Eurotiomycetes</taxon>
        <taxon>Eurotiomycetidae</taxon>
        <taxon>Eurotiales</taxon>
        <taxon>Trichocomaceae</taxon>
        <taxon>Talaromyces</taxon>
        <taxon>Talaromyces sect. Talaromyces</taxon>
    </lineage>
</organism>
<dbReference type="EMBL" id="MIKG01000010">
    <property type="protein sequence ID" value="RAO69572.1"/>
    <property type="molecule type" value="Genomic_DNA"/>
</dbReference>
<dbReference type="GeneID" id="63794800"/>
<dbReference type="AlphaFoldDB" id="A0A364L179"/>
<keyword evidence="2" id="KW-1185">Reference proteome</keyword>
<evidence type="ECO:0000313" key="2">
    <source>
        <dbReference type="Proteomes" id="UP000249363"/>
    </source>
</evidence>
<comment type="caution">
    <text evidence="1">The sequence shown here is derived from an EMBL/GenBank/DDBJ whole genome shotgun (WGS) entry which is preliminary data.</text>
</comment>
<reference evidence="1 2" key="1">
    <citation type="journal article" date="2017" name="Biotechnol. Biofuels">
        <title>Differential beta-glucosidase expression as a function of carbon source availability in Talaromyces amestolkiae: a genomic and proteomic approach.</title>
        <authorList>
            <person name="de Eugenio L.I."/>
            <person name="Mendez-Liter J.A."/>
            <person name="Nieto-Dominguez M."/>
            <person name="Alonso L."/>
            <person name="Gil-Munoz J."/>
            <person name="Barriuso J."/>
            <person name="Prieto A."/>
            <person name="Martinez M.J."/>
        </authorList>
    </citation>
    <scope>NUCLEOTIDE SEQUENCE [LARGE SCALE GENOMIC DNA]</scope>
    <source>
        <strain evidence="1 2">CIB</strain>
    </source>
</reference>
<dbReference type="RefSeq" id="XP_040734088.1">
    <property type="nucleotide sequence ID" value="XM_040878076.1"/>
</dbReference>
<dbReference type="STRING" id="1196081.A0A364L179"/>
<sequence>MSAIAASILGRQHDDRDFVNESLRFYTSGLRELQKSLWNPDVMYNDEIIAVCLCLGLYEAMECPGDAQQGYYNHCKACMRLVEARGADRHMSGVAHELFLGIRAQGALLSMANHVPSFLSSHLWMTTPWKLRPKRAMDRLVDCLCEASSIFRENDRIQHLGPVEKLESWLESLAKCWKMDAVLQNVYKEYEKDFAQPMYWSVLSKEPNSADDPVRGKVFPVAYRFCSMTVARSLMMYWAVSLLTWNGLSLLYMGIASLEFDASDAYCSNFPDCEAFQDNMCHCRYLRLQPSGSYSYDISHFTSLGHRINFKSLIDDVCQSIEYCLESEIAVWGTWSAGTPLTLVYETVKYYPGLEREVQWMEAALRKLQGRGLRILKYTTTLNQPRVDS</sequence>
<protein>
    <submittedName>
        <fullName evidence="1">Uncharacterized protein</fullName>
    </submittedName>
</protein>
<dbReference type="OrthoDB" id="4491390at2759"/>
<dbReference type="PANTHER" id="PTHR38111">
    <property type="entry name" value="ZN(2)-C6 FUNGAL-TYPE DOMAIN-CONTAINING PROTEIN-RELATED"/>
    <property type="match status" value="1"/>
</dbReference>
<accession>A0A364L179</accession>
<dbReference type="InterPro" id="IPR053178">
    <property type="entry name" value="Osmoadaptation_assoc"/>
</dbReference>
<name>A0A364L179_TALAM</name>
<dbReference type="PANTHER" id="PTHR38111:SF11">
    <property type="entry name" value="TRANSCRIPTION FACTOR DOMAIN-CONTAINING PROTEIN-RELATED"/>
    <property type="match status" value="1"/>
</dbReference>
<gene>
    <name evidence="1" type="ORF">BHQ10_005584</name>
</gene>
<dbReference type="Proteomes" id="UP000249363">
    <property type="component" value="Unassembled WGS sequence"/>
</dbReference>